<keyword evidence="1" id="KW-0396">Initiation factor</keyword>
<organism evidence="1 2">
    <name type="scientific">Coemansia nantahalensis</name>
    <dbReference type="NCBI Taxonomy" id="2789366"/>
    <lineage>
        <taxon>Eukaryota</taxon>
        <taxon>Fungi</taxon>
        <taxon>Fungi incertae sedis</taxon>
        <taxon>Zoopagomycota</taxon>
        <taxon>Kickxellomycotina</taxon>
        <taxon>Kickxellomycetes</taxon>
        <taxon>Kickxellales</taxon>
        <taxon>Kickxellaceae</taxon>
        <taxon>Coemansia</taxon>
    </lineage>
</organism>
<proteinExistence type="predicted"/>
<reference evidence="1" key="1">
    <citation type="submission" date="2022-07" db="EMBL/GenBank/DDBJ databases">
        <title>Phylogenomic reconstructions and comparative analyses of Kickxellomycotina fungi.</title>
        <authorList>
            <person name="Reynolds N.K."/>
            <person name="Stajich J.E."/>
            <person name="Barry K."/>
            <person name="Grigoriev I.V."/>
            <person name="Crous P."/>
            <person name="Smith M.E."/>
        </authorList>
    </citation>
    <scope>NUCLEOTIDE SEQUENCE</scope>
    <source>
        <strain evidence="1">CBS 109366</strain>
    </source>
</reference>
<gene>
    <name evidence="1" type="primary">GCN2_2</name>
    <name evidence="1" type="ORF">IWQ57_005224</name>
</gene>
<keyword evidence="1" id="KW-0418">Kinase</keyword>
<dbReference type="EC" id="2.7.11.1" evidence="1"/>
<comment type="caution">
    <text evidence="1">The sequence shown here is derived from an EMBL/GenBank/DDBJ whole genome shotgun (WGS) entry which is preliminary data.</text>
</comment>
<dbReference type="EMBL" id="JANBUJ010002406">
    <property type="protein sequence ID" value="KAJ2764278.1"/>
    <property type="molecule type" value="Genomic_DNA"/>
</dbReference>
<keyword evidence="1" id="KW-0648">Protein biosynthesis</keyword>
<dbReference type="Proteomes" id="UP001140234">
    <property type="component" value="Unassembled WGS sequence"/>
</dbReference>
<evidence type="ECO:0000313" key="2">
    <source>
        <dbReference type="Proteomes" id="UP001140234"/>
    </source>
</evidence>
<accession>A0ACC1JNN2</accession>
<protein>
    <submittedName>
        <fullName evidence="1">Eukaryotic translation initiation factor 2-alpha kinase</fullName>
        <ecNumber evidence="1">2.7.11.1</ecNumber>
    </submittedName>
</protein>
<keyword evidence="2" id="KW-1185">Reference proteome</keyword>
<keyword evidence="1" id="KW-0808">Transferase</keyword>
<feature type="non-terminal residue" evidence="1">
    <location>
        <position position="602"/>
    </location>
</feature>
<name>A0ACC1JNN2_9FUNG</name>
<evidence type="ECO:0000313" key="1">
    <source>
        <dbReference type="EMBL" id="KAJ2764278.1"/>
    </source>
</evidence>
<sequence>MLERPSGSRADVFSAIRFGTMGDGSGGGGGAHKRTLPSGPVREFAIGSSDSQPDSQASDDATDSDGGLRDMLRRDQLKLMRERLATHQQQPRRRPGRRQILYIQMEYCENKTLNDMLREGIDEKTCWRLFAQILEGLKHIHQCGVIHRDLKPVNAFLDAAGDVKIGDFGLATSSFAQIDPGLRHLSLDRSAEDALTADIGTAMYVAPEATAATSGGGTMRYNQKVDMYSLGIIFFEMCYPMRTGMERATVLHGLRKPEIVFPADFGVDRMQLQHQIIRRLLSHSPRQRPSSAELLESGLLPPRVEDGHIHETIRAIANPAQPHFAKLMDALFGQAADKHIDATFDFRVGDVQAEQLNAVFLDRIRELMARVFRTHAAVELTTPAVMPHTDLLGMHHKPALYVDPRGTVVQLAYDQTAPFARYVVRTRMTEIKRYCFGRCFAANAAGGQPVTRSTASFDAVTNRSAHAVAAGEVVSVACEVIGELPAFRGVPTVLVVNHTCVLDAVLAFCGILHPEWIAGEDARPEDSQRHAQFVRSVCGCLSGAVHYEKAPAVRQRIQIMGATMGVRVHPQMLDRLQQFLAIRGDIGAMQREVLARIGSACG</sequence>